<dbReference type="InterPro" id="IPR012338">
    <property type="entry name" value="Beta-lactam/transpept-like"/>
</dbReference>
<gene>
    <name evidence="8" type="ORF">ACIB24_11005</name>
</gene>
<comment type="caution">
    <text evidence="8">The sequence shown here is derived from an EMBL/GenBank/DDBJ whole genome shotgun (WGS) entry which is preliminary data.</text>
</comment>
<dbReference type="InterPro" id="IPR001460">
    <property type="entry name" value="PCN-bd_Tpept"/>
</dbReference>
<comment type="similarity">
    <text evidence="2">Belongs to the transpeptidase family.</text>
</comment>
<protein>
    <submittedName>
        <fullName evidence="8">Penicillin-binding transpeptidase domain-containing protein</fullName>
    </submittedName>
</protein>
<dbReference type="Pfam" id="PF05223">
    <property type="entry name" value="MecA_N"/>
    <property type="match status" value="1"/>
</dbReference>
<reference evidence="8 9" key="1">
    <citation type="submission" date="2024-10" db="EMBL/GenBank/DDBJ databases">
        <title>The Natural Products Discovery Center: Release of the First 8490 Sequenced Strains for Exploring Actinobacteria Biosynthetic Diversity.</title>
        <authorList>
            <person name="Kalkreuter E."/>
            <person name="Kautsar S.A."/>
            <person name="Yang D."/>
            <person name="Bader C.D."/>
            <person name="Teijaro C.N."/>
            <person name="Fluegel L."/>
            <person name="Davis C.M."/>
            <person name="Simpson J.R."/>
            <person name="Lauterbach L."/>
            <person name="Steele A.D."/>
            <person name="Gui C."/>
            <person name="Meng S."/>
            <person name="Li G."/>
            <person name="Viehrig K."/>
            <person name="Ye F."/>
            <person name="Su P."/>
            <person name="Kiefer A.F."/>
            <person name="Nichols A."/>
            <person name="Cepeda A.J."/>
            <person name="Yan W."/>
            <person name="Fan B."/>
            <person name="Jiang Y."/>
            <person name="Adhikari A."/>
            <person name="Zheng C.-J."/>
            <person name="Schuster L."/>
            <person name="Cowan T.M."/>
            <person name="Smanski M.J."/>
            <person name="Chevrette M.G."/>
            <person name="De Carvalho L.P.S."/>
            <person name="Shen B."/>
        </authorList>
    </citation>
    <scope>NUCLEOTIDE SEQUENCE [LARGE SCALE GENOMIC DNA]</scope>
    <source>
        <strain evidence="8 9">NPDC049639</strain>
    </source>
</reference>
<proteinExistence type="inferred from homology"/>
<keyword evidence="9" id="KW-1185">Reference proteome</keyword>
<dbReference type="SUPFAM" id="SSF56601">
    <property type="entry name" value="beta-lactamase/transpeptidase-like"/>
    <property type="match status" value="1"/>
</dbReference>
<dbReference type="Gene3D" id="3.90.1310.10">
    <property type="entry name" value="Penicillin-binding protein 2a (Domain 2)"/>
    <property type="match status" value="1"/>
</dbReference>
<evidence type="ECO:0000256" key="1">
    <source>
        <dbReference type="ARBA" id="ARBA00004370"/>
    </source>
</evidence>
<dbReference type="SUPFAM" id="SSF56519">
    <property type="entry name" value="Penicillin binding protein dimerisation domain"/>
    <property type="match status" value="1"/>
</dbReference>
<evidence type="ECO:0000313" key="9">
    <source>
        <dbReference type="Proteomes" id="UP001612915"/>
    </source>
</evidence>
<evidence type="ECO:0000259" key="5">
    <source>
        <dbReference type="Pfam" id="PF00905"/>
    </source>
</evidence>
<evidence type="ECO:0000256" key="3">
    <source>
        <dbReference type="ARBA" id="ARBA00023136"/>
    </source>
</evidence>
<comment type="subcellular location">
    <subcellularLocation>
        <location evidence="1">Membrane</location>
    </subcellularLocation>
</comment>
<feature type="transmembrane region" description="Helical" evidence="4">
    <location>
        <begin position="6"/>
        <end position="28"/>
    </location>
</feature>
<evidence type="ECO:0000259" key="7">
    <source>
        <dbReference type="Pfam" id="PF05223"/>
    </source>
</evidence>
<evidence type="ECO:0000256" key="2">
    <source>
        <dbReference type="ARBA" id="ARBA00007171"/>
    </source>
</evidence>
<dbReference type="InterPro" id="IPR007887">
    <property type="entry name" value="MecA_N"/>
</dbReference>
<dbReference type="InterPro" id="IPR050515">
    <property type="entry name" value="Beta-lactam/transpept"/>
</dbReference>
<dbReference type="InterPro" id="IPR005311">
    <property type="entry name" value="PBP_dimer"/>
</dbReference>
<evidence type="ECO:0000256" key="4">
    <source>
        <dbReference type="SAM" id="Phobius"/>
    </source>
</evidence>
<dbReference type="RefSeq" id="WP_398279573.1">
    <property type="nucleotide sequence ID" value="NZ_JBITLV010000003.1"/>
</dbReference>
<accession>A0ABW8AMJ2</accession>
<evidence type="ECO:0000313" key="8">
    <source>
        <dbReference type="EMBL" id="MFI7587591.1"/>
    </source>
</evidence>
<dbReference type="InterPro" id="IPR036138">
    <property type="entry name" value="PBP_dimer_sf"/>
</dbReference>
<sequence>MGKTFWAIISVVVLVVLAAGGGGGYLLLQKRDDDAAARAAADFAHAWQTGGLSTIGYAGGDAATVAKEVQAETAGVTSSAQDRPSAVSAGEITRHGKTATAPLDVTWTLNGGRTWRYTSTVTLQKTGSGWLTAWSPATTHPDLTTGATLSASTTDADRGRILGKGGQVLVAERPVVVVGIQPSRADDLTATAQQVASIVDVNAGDLVKRVKAAKKDAFVQVITLRESAYQAVRDELQPIPGTVFQERTLALAPSADFARALLGSVGPATDEIIKASKGRVQAGQYTGLYGVQRQFDEQLSGTPGLTVTLKPQSGAAKTLYTAKPTAGKDLELTLDAATQKAAEKALTKAKKPAALVAMDTATGAVLAVANGGPNASGYNRALLGQYPPGSTFKVVSGMALLDSGVTPDTPIKCPPSVTVNGKKFSNAEGEVLGTVAFRSDFAHSCNTAFVGSAGKVSTDELAKAARELGYGAKNQMGVQTYTGSVPTSDQPTEHAASMIGQGPVLASPATVAGVSAAIASGTWHAPHLVASTEPSTKDLPASDVKAMRSMMRQVVTGGTATVMRNTPGGAVYGKTGTAEFGSDNPPKTHAWFTGWQGRVAFAVIVEDGGFGAETAAPIAKAFLSDLAG</sequence>
<feature type="domain" description="Penicillin-binding protein transpeptidase" evidence="5">
    <location>
        <begin position="354"/>
        <end position="623"/>
    </location>
</feature>
<dbReference type="PANTHER" id="PTHR30627">
    <property type="entry name" value="PEPTIDOGLYCAN D,D-TRANSPEPTIDASE"/>
    <property type="match status" value="1"/>
</dbReference>
<keyword evidence="4" id="KW-1133">Transmembrane helix</keyword>
<dbReference type="EMBL" id="JBITLV010000003">
    <property type="protein sequence ID" value="MFI7587591.1"/>
    <property type="molecule type" value="Genomic_DNA"/>
</dbReference>
<keyword evidence="4" id="KW-0812">Transmembrane</keyword>
<feature type="domain" description="Penicillin-binding protein dimerisation" evidence="6">
    <location>
        <begin position="154"/>
        <end position="314"/>
    </location>
</feature>
<keyword evidence="3 4" id="KW-0472">Membrane</keyword>
<organism evidence="8 9">
    <name type="scientific">Spongisporangium articulatum</name>
    <dbReference type="NCBI Taxonomy" id="3362603"/>
    <lineage>
        <taxon>Bacteria</taxon>
        <taxon>Bacillati</taxon>
        <taxon>Actinomycetota</taxon>
        <taxon>Actinomycetes</taxon>
        <taxon>Kineosporiales</taxon>
        <taxon>Kineosporiaceae</taxon>
        <taxon>Spongisporangium</taxon>
    </lineage>
</organism>
<dbReference type="Gene3D" id="3.40.710.10">
    <property type="entry name" value="DD-peptidase/beta-lactamase superfamily"/>
    <property type="match status" value="1"/>
</dbReference>
<dbReference type="Proteomes" id="UP001612915">
    <property type="component" value="Unassembled WGS sequence"/>
</dbReference>
<evidence type="ECO:0000259" key="6">
    <source>
        <dbReference type="Pfam" id="PF03717"/>
    </source>
</evidence>
<name>A0ABW8AMJ2_9ACTN</name>
<dbReference type="PANTHER" id="PTHR30627:SF24">
    <property type="entry name" value="PENICILLIN-BINDING PROTEIN 4B"/>
    <property type="match status" value="1"/>
</dbReference>
<dbReference type="Pfam" id="PF03717">
    <property type="entry name" value="PBP_dimer"/>
    <property type="match status" value="1"/>
</dbReference>
<feature type="domain" description="NTF2-like N-terminal transpeptidase" evidence="7">
    <location>
        <begin position="36"/>
        <end position="145"/>
    </location>
</feature>
<dbReference type="Pfam" id="PF00905">
    <property type="entry name" value="Transpeptidase"/>
    <property type="match status" value="1"/>
</dbReference>